<keyword evidence="1" id="KW-0472">Membrane</keyword>
<protein>
    <submittedName>
        <fullName evidence="2">Uncharacterized protein</fullName>
    </submittedName>
</protein>
<proteinExistence type="predicted"/>
<dbReference type="AlphaFoldDB" id="A0A8K1GGP7"/>
<reference evidence="2" key="1">
    <citation type="submission" date="2019-04" db="EMBL/GenBank/DDBJ databases">
        <title>Genome assembly of Zosterops borbonicus 15179.</title>
        <authorList>
            <person name="Leroy T."/>
            <person name="Anselmetti Y."/>
            <person name="Tilak M.-K."/>
            <person name="Nabholz B."/>
        </authorList>
    </citation>
    <scope>NUCLEOTIDE SEQUENCE</scope>
    <source>
        <strain evidence="2">HGM_15179</strain>
        <tissue evidence="2">Muscle</tissue>
    </source>
</reference>
<keyword evidence="1" id="KW-1133">Transmembrane helix</keyword>
<evidence type="ECO:0000256" key="1">
    <source>
        <dbReference type="SAM" id="Phobius"/>
    </source>
</evidence>
<keyword evidence="1" id="KW-0812">Transmembrane</keyword>
<dbReference type="Proteomes" id="UP000796761">
    <property type="component" value="Unassembled WGS sequence"/>
</dbReference>
<keyword evidence="3" id="KW-1185">Reference proteome</keyword>
<comment type="caution">
    <text evidence="2">The sequence shown here is derived from an EMBL/GenBank/DDBJ whole genome shotgun (WGS) entry which is preliminary data.</text>
</comment>
<dbReference type="EMBL" id="SWJQ01000221">
    <property type="protein sequence ID" value="TRZ18495.1"/>
    <property type="molecule type" value="Genomic_DNA"/>
</dbReference>
<name>A0A8K1GGP7_9PASS</name>
<accession>A0A8K1GGP7</accession>
<evidence type="ECO:0000313" key="3">
    <source>
        <dbReference type="Proteomes" id="UP000796761"/>
    </source>
</evidence>
<dbReference type="OrthoDB" id="1483400at2759"/>
<evidence type="ECO:0000313" key="2">
    <source>
        <dbReference type="EMBL" id="TRZ18495.1"/>
    </source>
</evidence>
<sequence length="121" mass="13370">MAVLALASEGLAIFGLILFVVLWLMHFMSIIYTQAQAPQCLVGRGPKLNAGFKVWPHQCQVRRDSHCPGPAGHAVSDINQGSIGRGLWETWQGHVQAGFDRDFQVSFFWAAFQLLCPVACQ</sequence>
<feature type="transmembrane region" description="Helical" evidence="1">
    <location>
        <begin position="12"/>
        <end position="32"/>
    </location>
</feature>
<gene>
    <name evidence="2" type="ORF">HGM15179_008599</name>
</gene>
<organism evidence="2 3">
    <name type="scientific">Zosterops borbonicus</name>
    <dbReference type="NCBI Taxonomy" id="364589"/>
    <lineage>
        <taxon>Eukaryota</taxon>
        <taxon>Metazoa</taxon>
        <taxon>Chordata</taxon>
        <taxon>Craniata</taxon>
        <taxon>Vertebrata</taxon>
        <taxon>Euteleostomi</taxon>
        <taxon>Archelosauria</taxon>
        <taxon>Archosauria</taxon>
        <taxon>Dinosauria</taxon>
        <taxon>Saurischia</taxon>
        <taxon>Theropoda</taxon>
        <taxon>Coelurosauria</taxon>
        <taxon>Aves</taxon>
        <taxon>Neognathae</taxon>
        <taxon>Neoaves</taxon>
        <taxon>Telluraves</taxon>
        <taxon>Australaves</taxon>
        <taxon>Passeriformes</taxon>
        <taxon>Sylvioidea</taxon>
        <taxon>Zosteropidae</taxon>
        <taxon>Zosterops</taxon>
    </lineage>
</organism>